<organism evidence="2 3">
    <name type="scientific">Mucilaginibacter paludis DSM 18603</name>
    <dbReference type="NCBI Taxonomy" id="714943"/>
    <lineage>
        <taxon>Bacteria</taxon>
        <taxon>Pseudomonadati</taxon>
        <taxon>Bacteroidota</taxon>
        <taxon>Sphingobacteriia</taxon>
        <taxon>Sphingobacteriales</taxon>
        <taxon>Sphingobacteriaceae</taxon>
        <taxon>Mucilaginibacter</taxon>
    </lineage>
</organism>
<keyword evidence="2" id="KW-0808">Transferase</keyword>
<dbReference type="Gene3D" id="3.90.550.10">
    <property type="entry name" value="Spore Coat Polysaccharide Biosynthesis Protein SpsA, Chain A"/>
    <property type="match status" value="1"/>
</dbReference>
<gene>
    <name evidence="2" type="ORF">Mucpa_3624</name>
</gene>
<dbReference type="STRING" id="714943.Mucpa_3624"/>
<accession>H1YJ27</accession>
<dbReference type="eggNOG" id="COG1216">
    <property type="taxonomic scope" value="Bacteria"/>
</dbReference>
<dbReference type="Pfam" id="PF00535">
    <property type="entry name" value="Glycos_transf_2"/>
    <property type="match status" value="1"/>
</dbReference>
<dbReference type="SUPFAM" id="SSF53448">
    <property type="entry name" value="Nucleotide-diphospho-sugar transferases"/>
    <property type="match status" value="1"/>
</dbReference>
<dbReference type="AlphaFoldDB" id="H1YJ27"/>
<dbReference type="PANTHER" id="PTHR22916:SF65">
    <property type="entry name" value="SLR1065 PROTEIN"/>
    <property type="match status" value="1"/>
</dbReference>
<dbReference type="PANTHER" id="PTHR22916">
    <property type="entry name" value="GLYCOSYLTRANSFERASE"/>
    <property type="match status" value="1"/>
</dbReference>
<evidence type="ECO:0000259" key="1">
    <source>
        <dbReference type="Pfam" id="PF00535"/>
    </source>
</evidence>
<dbReference type="GO" id="GO:0016758">
    <property type="term" value="F:hexosyltransferase activity"/>
    <property type="evidence" value="ECO:0007669"/>
    <property type="project" value="UniProtKB-ARBA"/>
</dbReference>
<sequence length="279" mass="32145">MKISIAVPNYNYEKFLSICLSSIKNQTYTNFEVLIADGGSTDNSVQIIKSYCEMDSRFKFVSDNDTGQADAIVRAFKFATGDIFCFLNADDHYLCTDVLTSVISSFQNYKDVDLISYKGYYTDVDGKYIKPINLRYHPLDSISLMRHRTAVLQPATFWTKAVYEAVPIDTSFHYLFDAIFFFKAYLIFSWLELDKPVAGYRLHGINKSLQIIPKRIFEIAKSEEIKWGKNSFRALYIKFIGHIISMFVKIPLVGKPLCRLVYNIVNSIAFLTFYRLPSI</sequence>
<reference evidence="2" key="1">
    <citation type="submission" date="2011-09" db="EMBL/GenBank/DDBJ databases">
        <title>The permanent draft genome of Mucilaginibacter paludis DSM 18603.</title>
        <authorList>
            <consortium name="US DOE Joint Genome Institute (JGI-PGF)"/>
            <person name="Lucas S."/>
            <person name="Han J."/>
            <person name="Lapidus A."/>
            <person name="Bruce D."/>
            <person name="Goodwin L."/>
            <person name="Pitluck S."/>
            <person name="Peters L."/>
            <person name="Kyrpides N."/>
            <person name="Mavromatis K."/>
            <person name="Ivanova N."/>
            <person name="Mikhailova N."/>
            <person name="Held B."/>
            <person name="Detter J.C."/>
            <person name="Tapia R."/>
            <person name="Han C."/>
            <person name="Land M."/>
            <person name="Hauser L."/>
            <person name="Markowitz V."/>
            <person name="Cheng J.-F."/>
            <person name="Hugenholtz P."/>
            <person name="Woyke T."/>
            <person name="Wu D."/>
            <person name="Tindall B."/>
            <person name="Brambilla E."/>
            <person name="Klenk H.-P."/>
            <person name="Eisen J.A."/>
        </authorList>
    </citation>
    <scope>NUCLEOTIDE SEQUENCE [LARGE SCALE GENOMIC DNA]</scope>
    <source>
        <strain evidence="2">DSM 18603</strain>
    </source>
</reference>
<dbReference type="HOGENOM" id="CLU_025996_21_0_10"/>
<keyword evidence="3" id="KW-1185">Reference proteome</keyword>
<proteinExistence type="predicted"/>
<name>H1YJ27_9SPHI</name>
<dbReference type="InterPro" id="IPR029044">
    <property type="entry name" value="Nucleotide-diphossugar_trans"/>
</dbReference>
<evidence type="ECO:0000313" key="2">
    <source>
        <dbReference type="EMBL" id="EHQ27722.1"/>
    </source>
</evidence>
<dbReference type="InterPro" id="IPR001173">
    <property type="entry name" value="Glyco_trans_2-like"/>
</dbReference>
<dbReference type="RefSeq" id="WP_008508275.1">
    <property type="nucleotide sequence ID" value="NZ_CM001403.1"/>
</dbReference>
<dbReference type="OrthoDB" id="9788101at2"/>
<feature type="domain" description="Glycosyltransferase 2-like" evidence="1">
    <location>
        <begin position="4"/>
        <end position="126"/>
    </location>
</feature>
<evidence type="ECO:0000313" key="3">
    <source>
        <dbReference type="Proteomes" id="UP000002774"/>
    </source>
</evidence>
<dbReference type="Proteomes" id="UP000002774">
    <property type="component" value="Chromosome"/>
</dbReference>
<dbReference type="EMBL" id="CM001403">
    <property type="protein sequence ID" value="EHQ27722.1"/>
    <property type="molecule type" value="Genomic_DNA"/>
</dbReference>
<protein>
    <submittedName>
        <fullName evidence="2">Glycosyl transferase family 2</fullName>
    </submittedName>
</protein>